<gene>
    <name evidence="1" type="ORF">O181_003596</name>
</gene>
<organism evidence="1 2">
    <name type="scientific">Austropuccinia psidii MF-1</name>
    <dbReference type="NCBI Taxonomy" id="1389203"/>
    <lineage>
        <taxon>Eukaryota</taxon>
        <taxon>Fungi</taxon>
        <taxon>Dikarya</taxon>
        <taxon>Basidiomycota</taxon>
        <taxon>Pucciniomycotina</taxon>
        <taxon>Pucciniomycetes</taxon>
        <taxon>Pucciniales</taxon>
        <taxon>Sphaerophragmiaceae</taxon>
        <taxon>Austropuccinia</taxon>
    </lineage>
</organism>
<comment type="caution">
    <text evidence="1">The sequence shown here is derived from an EMBL/GenBank/DDBJ whole genome shotgun (WGS) entry which is preliminary data.</text>
</comment>
<name>A0A9Q3BF90_9BASI</name>
<protein>
    <submittedName>
        <fullName evidence="1">Uncharacterized protein</fullName>
    </submittedName>
</protein>
<keyword evidence="2" id="KW-1185">Reference proteome</keyword>
<dbReference type="EMBL" id="AVOT02000646">
    <property type="protein sequence ID" value="MBW0463881.1"/>
    <property type="molecule type" value="Genomic_DNA"/>
</dbReference>
<evidence type="ECO:0000313" key="1">
    <source>
        <dbReference type="EMBL" id="MBW0463881.1"/>
    </source>
</evidence>
<evidence type="ECO:0000313" key="2">
    <source>
        <dbReference type="Proteomes" id="UP000765509"/>
    </source>
</evidence>
<dbReference type="Proteomes" id="UP000765509">
    <property type="component" value="Unassembled WGS sequence"/>
</dbReference>
<sequence>MKRRKKKEREDGNWIKRKRRCFRDTEANRGTLVDPGNPSGIVGLRGGHSGVENIQECSPGLYPGKGKGSFLPRGDPTGGRLSGAQSLPYLMILDFLISKAKST</sequence>
<dbReference type="AlphaFoldDB" id="A0A9Q3BF90"/>
<proteinExistence type="predicted"/>
<reference evidence="1" key="1">
    <citation type="submission" date="2021-03" db="EMBL/GenBank/DDBJ databases">
        <title>Draft genome sequence of rust myrtle Austropuccinia psidii MF-1, a brazilian biotype.</title>
        <authorList>
            <person name="Quecine M.C."/>
            <person name="Pachon D.M.R."/>
            <person name="Bonatelli M.L."/>
            <person name="Correr F.H."/>
            <person name="Franceschini L.M."/>
            <person name="Leite T.F."/>
            <person name="Margarido G.R.A."/>
            <person name="Almeida C.A."/>
            <person name="Ferrarezi J.A."/>
            <person name="Labate C.A."/>
        </authorList>
    </citation>
    <scope>NUCLEOTIDE SEQUENCE</scope>
    <source>
        <strain evidence="1">MF-1</strain>
    </source>
</reference>
<accession>A0A9Q3BF90</accession>